<name>A0AAW1VFV8_9CUCU</name>
<evidence type="ECO:0000313" key="1">
    <source>
        <dbReference type="EMBL" id="KAK9891543.1"/>
    </source>
</evidence>
<gene>
    <name evidence="1" type="ORF">WA026_015504</name>
</gene>
<dbReference type="EMBL" id="JARQZJ010000129">
    <property type="protein sequence ID" value="KAK9891543.1"/>
    <property type="molecule type" value="Genomic_DNA"/>
</dbReference>
<comment type="caution">
    <text evidence="1">The sequence shown here is derived from an EMBL/GenBank/DDBJ whole genome shotgun (WGS) entry which is preliminary data.</text>
</comment>
<sequence length="123" mass="14219">MLLEIKEYIQNYGVGISSSSIDEDHSCITSSIVTLTPAPARSPDLIVYLSMWKDFYTRDYFTLRLHTPQSFEEFKKMVRQKCLIQTTTRNYDKINENVISTAGMVIHYEDPMVNIISSIMVKI</sequence>
<keyword evidence="2" id="KW-1185">Reference proteome</keyword>
<dbReference type="Proteomes" id="UP001431783">
    <property type="component" value="Unassembled WGS sequence"/>
</dbReference>
<reference evidence="1 2" key="1">
    <citation type="submission" date="2023-03" db="EMBL/GenBank/DDBJ databases">
        <title>Genome insight into feeding habits of ladybird beetles.</title>
        <authorList>
            <person name="Li H.-S."/>
            <person name="Huang Y.-H."/>
            <person name="Pang H."/>
        </authorList>
    </citation>
    <scope>NUCLEOTIDE SEQUENCE [LARGE SCALE GENOMIC DNA]</scope>
    <source>
        <strain evidence="1">SYSU_2023b</strain>
        <tissue evidence="1">Whole body</tissue>
    </source>
</reference>
<evidence type="ECO:0000313" key="2">
    <source>
        <dbReference type="Proteomes" id="UP001431783"/>
    </source>
</evidence>
<organism evidence="1 2">
    <name type="scientific">Henosepilachna vigintioctopunctata</name>
    <dbReference type="NCBI Taxonomy" id="420089"/>
    <lineage>
        <taxon>Eukaryota</taxon>
        <taxon>Metazoa</taxon>
        <taxon>Ecdysozoa</taxon>
        <taxon>Arthropoda</taxon>
        <taxon>Hexapoda</taxon>
        <taxon>Insecta</taxon>
        <taxon>Pterygota</taxon>
        <taxon>Neoptera</taxon>
        <taxon>Endopterygota</taxon>
        <taxon>Coleoptera</taxon>
        <taxon>Polyphaga</taxon>
        <taxon>Cucujiformia</taxon>
        <taxon>Coccinelloidea</taxon>
        <taxon>Coccinellidae</taxon>
        <taxon>Epilachninae</taxon>
        <taxon>Epilachnini</taxon>
        <taxon>Henosepilachna</taxon>
    </lineage>
</organism>
<dbReference type="AlphaFoldDB" id="A0AAW1VFV8"/>
<protein>
    <submittedName>
        <fullName evidence="1">Uncharacterized protein</fullName>
    </submittedName>
</protein>
<accession>A0AAW1VFV8</accession>
<proteinExistence type="predicted"/>